<sequence length="337" mass="37127">MDVIQFFKLLSLLCALAGLANSVERRKVIVSVDAGADDAWALFYLLQAVDEVDVLAISCSHGNTNVTNVATNVLRVLEALQRTDVPLYIGASEPILRPDRRTNFGTPYFGSDGFSDVPFEREPSRAPLRDGHTLQQLYDLIVQNPNEVTFVNLGPLTDLALLLKIYPEARPLLKAVYLMGGNRHGKGNTEQAAEFNFYKDPEAASIALQWYPGAITILPWETALRSNLVTSMAWRMDVLGASSKPIIALLNRVERVALEKLPEPERTWMPCDLLVAMALASPHLVTESAQYGGDVELGGRLTRGQLVLDHGNVGNGPITIIDNLDDAKVWELLLKLR</sequence>
<dbReference type="SUPFAM" id="SSF53590">
    <property type="entry name" value="Nucleoside hydrolase"/>
    <property type="match status" value="1"/>
</dbReference>
<dbReference type="EMBL" id="GGFK01010252">
    <property type="protein sequence ID" value="MBW43573.1"/>
    <property type="molecule type" value="Transcribed_RNA"/>
</dbReference>
<dbReference type="GO" id="GO:0016799">
    <property type="term" value="F:hydrolase activity, hydrolyzing N-glycosyl compounds"/>
    <property type="evidence" value="ECO:0007669"/>
    <property type="project" value="InterPro"/>
</dbReference>
<feature type="chain" id="PRO_5014837519" evidence="2">
    <location>
        <begin position="23"/>
        <end position="337"/>
    </location>
</feature>
<reference evidence="4" key="1">
    <citation type="submission" date="2018-01" db="EMBL/GenBank/DDBJ databases">
        <title>An insight into the sialome of Amazonian anophelines.</title>
        <authorList>
            <person name="Ribeiro J.M."/>
            <person name="Scarpassa V."/>
            <person name="Calvo E."/>
        </authorList>
    </citation>
    <scope>NUCLEOTIDE SEQUENCE</scope>
    <source>
        <tissue evidence="4">Salivary glands</tissue>
    </source>
</reference>
<accession>A0A2M4AS16</accession>
<evidence type="ECO:0000256" key="1">
    <source>
        <dbReference type="ARBA" id="ARBA00009176"/>
    </source>
</evidence>
<feature type="domain" description="Inosine/uridine-preferring nucleoside hydrolase" evidence="3">
    <location>
        <begin position="28"/>
        <end position="331"/>
    </location>
</feature>
<dbReference type="PANTHER" id="PTHR46190:SF1">
    <property type="entry name" value="SI:CH211-201H21.5"/>
    <property type="match status" value="1"/>
</dbReference>
<dbReference type="CDD" id="cd02649">
    <property type="entry name" value="nuc_hydro_CeIAG"/>
    <property type="match status" value="1"/>
</dbReference>
<dbReference type="InterPro" id="IPR052775">
    <property type="entry name" value="IUN_hydrolase"/>
</dbReference>
<evidence type="ECO:0000259" key="3">
    <source>
        <dbReference type="Pfam" id="PF01156"/>
    </source>
</evidence>
<feature type="signal peptide" evidence="2">
    <location>
        <begin position="1"/>
        <end position="22"/>
    </location>
</feature>
<organism evidence="4">
    <name type="scientific">Anopheles triannulatus</name>
    <dbReference type="NCBI Taxonomy" id="58253"/>
    <lineage>
        <taxon>Eukaryota</taxon>
        <taxon>Metazoa</taxon>
        <taxon>Ecdysozoa</taxon>
        <taxon>Arthropoda</taxon>
        <taxon>Hexapoda</taxon>
        <taxon>Insecta</taxon>
        <taxon>Pterygota</taxon>
        <taxon>Neoptera</taxon>
        <taxon>Endopterygota</taxon>
        <taxon>Diptera</taxon>
        <taxon>Nematocera</taxon>
        <taxon>Culicoidea</taxon>
        <taxon>Culicidae</taxon>
        <taxon>Anophelinae</taxon>
        <taxon>Anopheles</taxon>
    </lineage>
</organism>
<proteinExistence type="inferred from homology"/>
<name>A0A2M4AS16_9DIPT</name>
<dbReference type="Gene3D" id="3.90.245.10">
    <property type="entry name" value="Ribonucleoside hydrolase-like"/>
    <property type="match status" value="1"/>
</dbReference>
<dbReference type="AlphaFoldDB" id="A0A2M4AS16"/>
<dbReference type="InterPro" id="IPR036452">
    <property type="entry name" value="Ribo_hydro-like"/>
</dbReference>
<keyword evidence="2" id="KW-0732">Signal</keyword>
<evidence type="ECO:0000256" key="2">
    <source>
        <dbReference type="SAM" id="SignalP"/>
    </source>
</evidence>
<comment type="similarity">
    <text evidence="1">Belongs to the IUNH family.</text>
</comment>
<dbReference type="InterPro" id="IPR001910">
    <property type="entry name" value="Inosine/uridine_hydrolase_dom"/>
</dbReference>
<dbReference type="PANTHER" id="PTHR46190">
    <property type="entry name" value="SI:CH211-201H21.5-RELATED"/>
    <property type="match status" value="1"/>
</dbReference>
<dbReference type="Pfam" id="PF01156">
    <property type="entry name" value="IU_nuc_hydro"/>
    <property type="match status" value="1"/>
</dbReference>
<evidence type="ECO:0000313" key="4">
    <source>
        <dbReference type="EMBL" id="MBW43573.1"/>
    </source>
</evidence>
<protein>
    <submittedName>
        <fullName evidence="4">Putative nucleoside hydrolase</fullName>
    </submittedName>
</protein>
<keyword evidence="4" id="KW-0378">Hydrolase</keyword>